<dbReference type="RefSeq" id="WP_088863144.1">
    <property type="nucleotide sequence ID" value="NZ_CP014854.1"/>
</dbReference>
<dbReference type="KEGG" id="tce:A3L02_06335"/>
<gene>
    <name evidence="1" type="ORF">A3L02_06335</name>
</gene>
<dbReference type="Proteomes" id="UP000197156">
    <property type="component" value="Chromosome"/>
</dbReference>
<proteinExistence type="predicted"/>
<dbReference type="InterPro" id="IPR021539">
    <property type="entry name" value="Subtilosin_A"/>
</dbReference>
<dbReference type="EMBL" id="CP014854">
    <property type="protein sequence ID" value="ASI99207.1"/>
    <property type="molecule type" value="Genomic_DNA"/>
</dbReference>
<keyword evidence="1" id="KW-0645">Protease</keyword>
<evidence type="ECO:0000313" key="1">
    <source>
        <dbReference type="EMBL" id="ASI99207.1"/>
    </source>
</evidence>
<name>A0A218P2R2_THECE</name>
<organism evidence="1 2">
    <name type="scientific">Thermococcus celer Vu 13 = JCM 8558</name>
    <dbReference type="NCBI Taxonomy" id="1293037"/>
    <lineage>
        <taxon>Archaea</taxon>
        <taxon>Methanobacteriati</taxon>
        <taxon>Methanobacteriota</taxon>
        <taxon>Thermococci</taxon>
        <taxon>Thermococcales</taxon>
        <taxon>Thermococcaceae</taxon>
        <taxon>Thermococcus</taxon>
    </lineage>
</organism>
<dbReference type="GeneID" id="33324361"/>
<dbReference type="AlphaFoldDB" id="A0A218P2R2"/>
<evidence type="ECO:0000313" key="2">
    <source>
        <dbReference type="Proteomes" id="UP000197156"/>
    </source>
</evidence>
<dbReference type="GO" id="GO:0008233">
    <property type="term" value="F:peptidase activity"/>
    <property type="evidence" value="ECO:0007669"/>
    <property type="project" value="UniProtKB-KW"/>
</dbReference>
<protein>
    <submittedName>
        <fullName evidence="1">Serine protease</fullName>
    </submittedName>
</protein>
<accession>A0A218P2R2</accession>
<keyword evidence="2" id="KW-1185">Reference proteome</keyword>
<keyword evidence="1" id="KW-0378">Hydrolase</keyword>
<dbReference type="GO" id="GO:0006508">
    <property type="term" value="P:proteolysis"/>
    <property type="evidence" value="ECO:0007669"/>
    <property type="project" value="UniProtKB-KW"/>
</dbReference>
<dbReference type="Pfam" id="PF11420">
    <property type="entry name" value="Subtilosin_A"/>
    <property type="match status" value="1"/>
</dbReference>
<reference evidence="1 2" key="1">
    <citation type="submission" date="2016-03" db="EMBL/GenBank/DDBJ databases">
        <title>Complete genome sequence of Thermococcus celer.</title>
        <authorList>
            <person name="Oger P.M."/>
        </authorList>
    </citation>
    <scope>NUCLEOTIDE SEQUENCE [LARGE SCALE GENOMIC DNA]</scope>
    <source>
        <strain evidence="1 2">Vu 13</strain>
    </source>
</reference>
<sequence length="45" mass="4589">MDPHYVVQAPNGKGCAACSICAICLADGPVPDFEGAGIYGLFGLF</sequence>